<keyword evidence="3" id="KW-1185">Reference proteome</keyword>
<feature type="domain" description="DinB-like" evidence="1">
    <location>
        <begin position="19"/>
        <end position="149"/>
    </location>
</feature>
<organism evidence="2 3">
    <name type="scientific">Camelliibacillus cellulosilyticus</name>
    <dbReference type="NCBI Taxonomy" id="2174486"/>
    <lineage>
        <taxon>Bacteria</taxon>
        <taxon>Bacillati</taxon>
        <taxon>Bacillota</taxon>
        <taxon>Bacilli</taxon>
        <taxon>Bacillales</taxon>
        <taxon>Sporolactobacillaceae</taxon>
        <taxon>Camelliibacillus</taxon>
    </lineage>
</organism>
<name>A0ABV9GP37_9BACL</name>
<evidence type="ECO:0000313" key="3">
    <source>
        <dbReference type="Proteomes" id="UP001596022"/>
    </source>
</evidence>
<dbReference type="RefSeq" id="WP_376847090.1">
    <property type="nucleotide sequence ID" value="NZ_JBHSFW010000014.1"/>
</dbReference>
<proteinExistence type="predicted"/>
<dbReference type="InterPro" id="IPR024775">
    <property type="entry name" value="DinB-like"/>
</dbReference>
<dbReference type="EMBL" id="JBHSFW010000014">
    <property type="protein sequence ID" value="MFC4620003.1"/>
    <property type="molecule type" value="Genomic_DNA"/>
</dbReference>
<evidence type="ECO:0000259" key="1">
    <source>
        <dbReference type="Pfam" id="PF12867"/>
    </source>
</evidence>
<evidence type="ECO:0000313" key="2">
    <source>
        <dbReference type="EMBL" id="MFC4620003.1"/>
    </source>
</evidence>
<comment type="caution">
    <text evidence="2">The sequence shown here is derived from an EMBL/GenBank/DDBJ whole genome shotgun (WGS) entry which is preliminary data.</text>
</comment>
<dbReference type="Pfam" id="PF12867">
    <property type="entry name" value="DinB_2"/>
    <property type="match status" value="1"/>
</dbReference>
<accession>A0ABV9GP37</accession>
<dbReference type="InterPro" id="IPR034660">
    <property type="entry name" value="DinB/YfiT-like"/>
</dbReference>
<dbReference type="SUPFAM" id="SSF109854">
    <property type="entry name" value="DinB/YfiT-like putative metalloenzymes"/>
    <property type="match status" value="1"/>
</dbReference>
<dbReference type="Gene3D" id="1.20.120.450">
    <property type="entry name" value="dinb family like domain"/>
    <property type="match status" value="1"/>
</dbReference>
<sequence>METTKDKLLKDFIDLVPFLESLRGLDEEKWTAAIQEGKCTIRDIIAHMAEWDRYFLEGAVQKILSNAPLTIEELDFDTFNQKAAEYGKTKTKDALLDQSIFYRRELVRGLRQIPEDRFDHTFPTPAEAFVVSQYIKDFVWHDHHHQQQILTFLKRP</sequence>
<dbReference type="Proteomes" id="UP001596022">
    <property type="component" value="Unassembled WGS sequence"/>
</dbReference>
<reference evidence="3" key="1">
    <citation type="journal article" date="2019" name="Int. J. Syst. Evol. Microbiol.">
        <title>The Global Catalogue of Microorganisms (GCM) 10K type strain sequencing project: providing services to taxonomists for standard genome sequencing and annotation.</title>
        <authorList>
            <consortium name="The Broad Institute Genomics Platform"/>
            <consortium name="The Broad Institute Genome Sequencing Center for Infectious Disease"/>
            <person name="Wu L."/>
            <person name="Ma J."/>
        </authorList>
    </citation>
    <scope>NUCLEOTIDE SEQUENCE [LARGE SCALE GENOMIC DNA]</scope>
    <source>
        <strain evidence="3">CGMCC 1.16306</strain>
    </source>
</reference>
<gene>
    <name evidence="2" type="ORF">ACFO4N_14920</name>
</gene>
<protein>
    <submittedName>
        <fullName evidence="2">DinB family protein</fullName>
    </submittedName>
</protein>